<evidence type="ECO:0000313" key="3">
    <source>
        <dbReference type="Proteomes" id="UP000317812"/>
    </source>
</evidence>
<dbReference type="EMBL" id="CP035382">
    <property type="protein sequence ID" value="QDK17190.1"/>
    <property type="molecule type" value="Genomic_DNA"/>
</dbReference>
<reference evidence="2 3" key="1">
    <citation type="submission" date="2019-01" db="EMBL/GenBank/DDBJ databases">
        <title>Florfenicol resistance in Enterobacteriaceae and whole-genome sequence analysis of florfenicol-resistant Leclercia adecarboxylata strain R25.</title>
        <authorList>
            <person name="Bao Q."/>
            <person name="Ying Y."/>
        </authorList>
    </citation>
    <scope>NUCLEOTIDE SEQUENCE [LARGE SCALE GENOMIC DNA]</scope>
    <source>
        <strain evidence="2 3">R25</strain>
    </source>
</reference>
<dbReference type="RefSeq" id="WP_142486426.1">
    <property type="nucleotide sequence ID" value="NZ_CP035382.1"/>
</dbReference>
<proteinExistence type="predicted"/>
<dbReference type="AlphaFoldDB" id="A0AAP9D9I1"/>
<dbReference type="Proteomes" id="UP000317812">
    <property type="component" value="Chromosome"/>
</dbReference>
<name>A0AAP9D9I1_9ENTR</name>
<dbReference type="Gene3D" id="1.10.10.10">
    <property type="entry name" value="Winged helix-like DNA-binding domain superfamily/Winged helix DNA-binding domain"/>
    <property type="match status" value="1"/>
</dbReference>
<evidence type="ECO:0000313" key="2">
    <source>
        <dbReference type="EMBL" id="QDK17190.1"/>
    </source>
</evidence>
<evidence type="ECO:0008006" key="4">
    <source>
        <dbReference type="Google" id="ProtNLM"/>
    </source>
</evidence>
<protein>
    <recommendedName>
        <fullName evidence="4">Helix-turn-helix domain-containing protein</fullName>
    </recommendedName>
</protein>
<accession>A0AAP9D9I1</accession>
<sequence length="253" mass="27776">MTTEKAESKLYESLPQPNEDKPITVDTFSPWVIPVARIKRFNGVKNSPEIMAVYSHLLGWKKTTGEIRPSQQYIADCCCMGLSTVQKKVKVLVKMGWITATPARKPGSKEISHTDYTVKDPEEILAEQNAGLSQQGDAVVTIAKNQKVKAEESGKDEQKQQQKHEQPTTVASETAAPAVEPTGSVSSVDIPVDASLPANDAVTRRNVVEFPRQRASFKSVAPDDDFDDNRVVNEACVVPVDRPTTATWPDAPF</sequence>
<feature type="compositionally biased region" description="Basic and acidic residues" evidence="1">
    <location>
        <begin position="148"/>
        <end position="166"/>
    </location>
</feature>
<organism evidence="2 3">
    <name type="scientific">Leclercia adecarboxylata</name>
    <dbReference type="NCBI Taxonomy" id="83655"/>
    <lineage>
        <taxon>Bacteria</taxon>
        <taxon>Pseudomonadati</taxon>
        <taxon>Pseudomonadota</taxon>
        <taxon>Gammaproteobacteria</taxon>
        <taxon>Enterobacterales</taxon>
        <taxon>Enterobacteriaceae</taxon>
        <taxon>Leclercia</taxon>
    </lineage>
</organism>
<feature type="region of interest" description="Disordered" evidence="1">
    <location>
        <begin position="147"/>
        <end position="191"/>
    </location>
</feature>
<gene>
    <name evidence="2" type="ORF">ES815_02275</name>
</gene>
<evidence type="ECO:0000256" key="1">
    <source>
        <dbReference type="SAM" id="MobiDB-lite"/>
    </source>
</evidence>
<dbReference type="InterPro" id="IPR036388">
    <property type="entry name" value="WH-like_DNA-bd_sf"/>
</dbReference>